<dbReference type="AlphaFoldDB" id="A0A0C6FIZ3"/>
<dbReference type="CDD" id="cd00430">
    <property type="entry name" value="PLPDE_III_AR"/>
    <property type="match status" value="1"/>
</dbReference>
<reference evidence="12" key="2">
    <citation type="submission" date="2015-01" db="EMBL/GenBank/DDBJ databases">
        <title>Complete genome sequence of Methylobacterium aquaticum strain 22A.</title>
        <authorList>
            <person name="Tani A."/>
            <person name="Ogura Y."/>
            <person name="Hayashi T."/>
        </authorList>
    </citation>
    <scope>NUCLEOTIDE SEQUENCE [LARGE SCALE GENOMIC DNA]</scope>
    <source>
        <strain evidence="12">MA-22A</strain>
    </source>
</reference>
<dbReference type="GO" id="GO:0008784">
    <property type="term" value="F:alanine racemase activity"/>
    <property type="evidence" value="ECO:0007669"/>
    <property type="project" value="UniProtKB-UniRule"/>
</dbReference>
<dbReference type="OrthoDB" id="9813814at2"/>
<dbReference type="SUPFAM" id="SSF51419">
    <property type="entry name" value="PLP-binding barrel"/>
    <property type="match status" value="1"/>
</dbReference>
<evidence type="ECO:0000256" key="9">
    <source>
        <dbReference type="PIRSR" id="PIRSR600821-52"/>
    </source>
</evidence>
<proteinExistence type="inferred from homology"/>
<feature type="binding site" evidence="7 9">
    <location>
        <position position="307"/>
    </location>
    <ligand>
        <name>substrate</name>
    </ligand>
</feature>
<feature type="modified residue" description="N6-(pyridoxal phosphate)lysine" evidence="7 8">
    <location>
        <position position="41"/>
    </location>
</feature>
<dbReference type="PANTHER" id="PTHR30511">
    <property type="entry name" value="ALANINE RACEMASE"/>
    <property type="match status" value="1"/>
</dbReference>
<feature type="domain" description="Alanine racemase C-terminal" evidence="10">
    <location>
        <begin position="238"/>
        <end position="364"/>
    </location>
</feature>
<dbReference type="Gene3D" id="2.40.37.10">
    <property type="entry name" value="Lyase, Ornithine Decarboxylase, Chain A, domain 1"/>
    <property type="match status" value="1"/>
</dbReference>
<sequence length="365" mass="38314">MTDLPPLGHGGRLTIDLAALRANWRRLSHEAQCPETAAVIKADAYGCGIAEAGPALWREGCWTFFVAHLSEGVRARAALPEAAIYVLNGFPPGSAPAYRESDLRPVLGSIEEVAEWAAANRAEGTTRPAALHVDTGMNRLGLSVAEGLALAGDPVVAQAGIDLLMSHLVSAEVEHDPLTDHQAAEFARVRAAYPGIRASLANSSGDFLASCRADLARPGYALYGGNPRPGHDNPMRPVVRLEATILQVREVAAGETAGYNARWTASGPRRLATLSLGYADGFPRASTGRGEAVVGGVRCPFVGNVSMDLIILDVTGAPAEAAVRGAPATLIGDGLDLDTVGRHAGTIGYEILTGLGRRYARVYRD</sequence>
<dbReference type="InterPro" id="IPR020622">
    <property type="entry name" value="Ala_racemase_pyridoxalP-BS"/>
</dbReference>
<keyword evidence="5 7" id="KW-0663">Pyridoxal phosphate</keyword>
<dbReference type="RefSeq" id="WP_060846477.1">
    <property type="nucleotide sequence ID" value="NZ_AP014704.1"/>
</dbReference>
<feature type="active site" description="Proton acceptor; specific for L-alanine" evidence="7">
    <location>
        <position position="259"/>
    </location>
</feature>
<evidence type="ECO:0000256" key="8">
    <source>
        <dbReference type="PIRSR" id="PIRSR600821-50"/>
    </source>
</evidence>
<dbReference type="KEGG" id="maqu:Maq22A_c08930"/>
<reference evidence="11 12" key="1">
    <citation type="journal article" date="2015" name="Genome Announc.">
        <title>Complete Genome Sequence of Methylobacterium aquaticum Strain 22A, Isolated from Racomitrium japonicum Moss.</title>
        <authorList>
            <person name="Tani A."/>
            <person name="Ogura Y."/>
            <person name="Hayashi T."/>
            <person name="Kimbara K."/>
        </authorList>
    </citation>
    <scope>NUCLEOTIDE SEQUENCE [LARGE SCALE GENOMIC DNA]</scope>
    <source>
        <strain evidence="11 12">MA-22A</strain>
    </source>
</reference>
<dbReference type="EC" id="5.1.1.1" evidence="4 7"/>
<evidence type="ECO:0000313" key="11">
    <source>
        <dbReference type="EMBL" id="BAQ45089.1"/>
    </source>
</evidence>
<dbReference type="Pfam" id="PF00842">
    <property type="entry name" value="Ala_racemase_C"/>
    <property type="match status" value="1"/>
</dbReference>
<dbReference type="GO" id="GO:0030170">
    <property type="term" value="F:pyridoxal phosphate binding"/>
    <property type="evidence" value="ECO:0007669"/>
    <property type="project" value="UniProtKB-UniRule"/>
</dbReference>
<dbReference type="PROSITE" id="PS00395">
    <property type="entry name" value="ALANINE_RACEMASE"/>
    <property type="match status" value="1"/>
</dbReference>
<dbReference type="PANTHER" id="PTHR30511:SF0">
    <property type="entry name" value="ALANINE RACEMASE, CATABOLIC-RELATED"/>
    <property type="match status" value="1"/>
</dbReference>
<dbReference type="GO" id="GO:0030632">
    <property type="term" value="P:D-alanine biosynthetic process"/>
    <property type="evidence" value="ECO:0007669"/>
    <property type="project" value="UniProtKB-UniRule"/>
</dbReference>
<gene>
    <name evidence="11" type="primary">alr</name>
    <name evidence="11" type="ORF">Maq22A_c08930</name>
</gene>
<feature type="active site" description="Proton acceptor; specific for D-alanine" evidence="7">
    <location>
        <position position="41"/>
    </location>
</feature>
<feature type="binding site" evidence="7 9">
    <location>
        <position position="139"/>
    </location>
    <ligand>
        <name>substrate</name>
    </ligand>
</feature>
<protein>
    <recommendedName>
        <fullName evidence="4 7">Alanine racemase</fullName>
        <ecNumber evidence="4 7">5.1.1.1</ecNumber>
    </recommendedName>
</protein>
<evidence type="ECO:0000256" key="7">
    <source>
        <dbReference type="HAMAP-Rule" id="MF_01201"/>
    </source>
</evidence>
<evidence type="ECO:0000256" key="3">
    <source>
        <dbReference type="ARBA" id="ARBA00007880"/>
    </source>
</evidence>
<dbReference type="PATRIC" id="fig|270351.10.peg.1711"/>
<organism evidence="11 12">
    <name type="scientific">Methylobacterium aquaticum</name>
    <dbReference type="NCBI Taxonomy" id="270351"/>
    <lineage>
        <taxon>Bacteria</taxon>
        <taxon>Pseudomonadati</taxon>
        <taxon>Pseudomonadota</taxon>
        <taxon>Alphaproteobacteria</taxon>
        <taxon>Hyphomicrobiales</taxon>
        <taxon>Methylobacteriaceae</taxon>
        <taxon>Methylobacterium</taxon>
    </lineage>
</organism>
<dbReference type="SMART" id="SM01005">
    <property type="entry name" value="Ala_racemase_C"/>
    <property type="match status" value="1"/>
</dbReference>
<comment type="function">
    <text evidence="7">Catalyzes the interconversion of L-alanine and D-alanine. May also act on other amino acids.</text>
</comment>
<dbReference type="InterPro" id="IPR001608">
    <property type="entry name" value="Ala_racemase_N"/>
</dbReference>
<dbReference type="InterPro" id="IPR000821">
    <property type="entry name" value="Ala_racemase"/>
</dbReference>
<dbReference type="NCBIfam" id="TIGR00492">
    <property type="entry name" value="alr"/>
    <property type="match status" value="1"/>
</dbReference>
<comment type="pathway">
    <text evidence="7">Amino-acid biosynthesis; D-alanine biosynthesis; D-alanine from L-alanine: step 1/1.</text>
</comment>
<evidence type="ECO:0000256" key="5">
    <source>
        <dbReference type="ARBA" id="ARBA00022898"/>
    </source>
</evidence>
<dbReference type="EMBL" id="AP014704">
    <property type="protein sequence ID" value="BAQ45089.1"/>
    <property type="molecule type" value="Genomic_DNA"/>
</dbReference>
<dbReference type="SUPFAM" id="SSF50621">
    <property type="entry name" value="Alanine racemase C-terminal domain-like"/>
    <property type="match status" value="1"/>
</dbReference>
<dbReference type="InterPro" id="IPR029066">
    <property type="entry name" value="PLP-binding_barrel"/>
</dbReference>
<accession>A0A0C6FIZ3</accession>
<evidence type="ECO:0000256" key="1">
    <source>
        <dbReference type="ARBA" id="ARBA00000316"/>
    </source>
</evidence>
<evidence type="ECO:0000256" key="2">
    <source>
        <dbReference type="ARBA" id="ARBA00001933"/>
    </source>
</evidence>
<dbReference type="InterPro" id="IPR009006">
    <property type="entry name" value="Ala_racemase/Decarboxylase_C"/>
</dbReference>
<comment type="cofactor">
    <cofactor evidence="2 7 8">
        <name>pyridoxal 5'-phosphate</name>
        <dbReference type="ChEBI" id="CHEBI:597326"/>
    </cofactor>
</comment>
<evidence type="ECO:0000313" key="12">
    <source>
        <dbReference type="Proteomes" id="UP000061432"/>
    </source>
</evidence>
<dbReference type="InterPro" id="IPR011079">
    <property type="entry name" value="Ala_racemase_C"/>
</dbReference>
<evidence type="ECO:0000259" key="10">
    <source>
        <dbReference type="SMART" id="SM01005"/>
    </source>
</evidence>
<dbReference type="PRINTS" id="PR00992">
    <property type="entry name" value="ALARACEMASE"/>
</dbReference>
<evidence type="ECO:0000256" key="6">
    <source>
        <dbReference type="ARBA" id="ARBA00023235"/>
    </source>
</evidence>
<dbReference type="Pfam" id="PF01168">
    <property type="entry name" value="Ala_racemase_N"/>
    <property type="match status" value="1"/>
</dbReference>
<dbReference type="STRING" id="270351.Maq22A_c08930"/>
<dbReference type="UniPathway" id="UPA00042">
    <property type="reaction ID" value="UER00497"/>
</dbReference>
<comment type="similarity">
    <text evidence="3 7">Belongs to the alanine racemase family.</text>
</comment>
<keyword evidence="6 7" id="KW-0413">Isomerase</keyword>
<dbReference type="Gene3D" id="3.20.20.10">
    <property type="entry name" value="Alanine racemase"/>
    <property type="match status" value="1"/>
</dbReference>
<dbReference type="HAMAP" id="MF_01201">
    <property type="entry name" value="Ala_racemase"/>
    <property type="match status" value="1"/>
</dbReference>
<dbReference type="GO" id="GO:0005829">
    <property type="term" value="C:cytosol"/>
    <property type="evidence" value="ECO:0007669"/>
    <property type="project" value="TreeGrafter"/>
</dbReference>
<dbReference type="Proteomes" id="UP000061432">
    <property type="component" value="Chromosome"/>
</dbReference>
<comment type="catalytic activity">
    <reaction evidence="1 7">
        <text>L-alanine = D-alanine</text>
        <dbReference type="Rhea" id="RHEA:20249"/>
        <dbReference type="ChEBI" id="CHEBI:57416"/>
        <dbReference type="ChEBI" id="CHEBI:57972"/>
        <dbReference type="EC" id="5.1.1.1"/>
    </reaction>
</comment>
<name>A0A0C6FIZ3_9HYPH</name>
<evidence type="ECO:0000256" key="4">
    <source>
        <dbReference type="ARBA" id="ARBA00013089"/>
    </source>
</evidence>